<dbReference type="AlphaFoldDB" id="K5WEH1"/>
<feature type="compositionally biased region" description="Polar residues" evidence="1">
    <location>
        <begin position="88"/>
        <end position="105"/>
    </location>
</feature>
<dbReference type="RefSeq" id="XP_007402871.1">
    <property type="nucleotide sequence ID" value="XM_007402809.1"/>
</dbReference>
<protein>
    <recommendedName>
        <fullName evidence="4">CCHC-type domain-containing protein</fullName>
    </recommendedName>
</protein>
<evidence type="ECO:0000256" key="1">
    <source>
        <dbReference type="SAM" id="MobiDB-lite"/>
    </source>
</evidence>
<evidence type="ECO:0008006" key="4">
    <source>
        <dbReference type="Google" id="ProtNLM"/>
    </source>
</evidence>
<keyword evidence="3" id="KW-1185">Reference proteome</keyword>
<proteinExistence type="predicted"/>
<evidence type="ECO:0000313" key="2">
    <source>
        <dbReference type="EMBL" id="EKM48577.1"/>
    </source>
</evidence>
<organism evidence="2 3">
    <name type="scientific">Phanerochaete carnosa (strain HHB-10118-sp)</name>
    <name type="common">White-rot fungus</name>
    <name type="synonym">Peniophora carnosa</name>
    <dbReference type="NCBI Taxonomy" id="650164"/>
    <lineage>
        <taxon>Eukaryota</taxon>
        <taxon>Fungi</taxon>
        <taxon>Dikarya</taxon>
        <taxon>Basidiomycota</taxon>
        <taxon>Agaricomycotina</taxon>
        <taxon>Agaricomycetes</taxon>
        <taxon>Polyporales</taxon>
        <taxon>Phanerochaetaceae</taxon>
        <taxon>Phanerochaete</taxon>
    </lineage>
</organism>
<feature type="compositionally biased region" description="Basic and acidic residues" evidence="1">
    <location>
        <begin position="67"/>
        <end position="81"/>
    </location>
</feature>
<name>K5WEH1_PHACS</name>
<gene>
    <name evidence="2" type="ORF">PHACADRAFT_202646</name>
</gene>
<dbReference type="InParanoid" id="K5WEH1"/>
<evidence type="ECO:0000313" key="3">
    <source>
        <dbReference type="Proteomes" id="UP000008370"/>
    </source>
</evidence>
<feature type="region of interest" description="Disordered" evidence="1">
    <location>
        <begin position="57"/>
        <end position="113"/>
    </location>
</feature>
<dbReference type="GeneID" id="18911938"/>
<dbReference type="HOGENOM" id="CLU_1195245_0_0_1"/>
<dbReference type="Proteomes" id="UP000008370">
    <property type="component" value="Unassembled WGS sequence"/>
</dbReference>
<sequence>MAIETDGEAKAAPVDKSKVVCYQCNRTGHYASDPECSMANKQFLRCLDVMNKGNEEAGQATGSLSHNEQDKNAEVSDEGHLEAGASLNYASDNGRSSRVIGSQYESESEENIPSFESESVYKFNTINIADWQRPTHNDGAGPSEQPTVVLDNEPVRTQDPEAMISPDSPTLPANMVDPDTLSHVTFAQAINTAGYTPIHWNKEQNEIMGTVNPEDVLALSDLMAHDQFVEHI</sequence>
<dbReference type="KEGG" id="pco:PHACADRAFT_202646"/>
<reference evidence="2 3" key="1">
    <citation type="journal article" date="2012" name="BMC Genomics">
        <title>Comparative genomics of the white-rot fungi, Phanerochaete carnosa and P. chrysosporium, to elucidate the genetic basis of the distinct wood types they colonize.</title>
        <authorList>
            <person name="Suzuki H."/>
            <person name="MacDonald J."/>
            <person name="Syed K."/>
            <person name="Salamov A."/>
            <person name="Hori C."/>
            <person name="Aerts A."/>
            <person name="Henrissat B."/>
            <person name="Wiebenga A."/>
            <person name="vanKuyk P.A."/>
            <person name="Barry K."/>
            <person name="Lindquist E."/>
            <person name="LaButti K."/>
            <person name="Lapidus A."/>
            <person name="Lucas S."/>
            <person name="Coutinho P."/>
            <person name="Gong Y."/>
            <person name="Samejima M."/>
            <person name="Mahadevan R."/>
            <person name="Abou-Zaid M."/>
            <person name="de Vries R.P."/>
            <person name="Igarashi K."/>
            <person name="Yadav J.S."/>
            <person name="Grigoriev I.V."/>
            <person name="Master E.R."/>
        </authorList>
    </citation>
    <scope>NUCLEOTIDE SEQUENCE [LARGE SCALE GENOMIC DNA]</scope>
    <source>
        <strain evidence="2 3">HHB-10118-sp</strain>
    </source>
</reference>
<dbReference type="EMBL" id="JH930916">
    <property type="protein sequence ID" value="EKM48577.1"/>
    <property type="molecule type" value="Genomic_DNA"/>
</dbReference>
<accession>K5WEH1</accession>